<dbReference type="SUPFAM" id="SSF56436">
    <property type="entry name" value="C-type lectin-like"/>
    <property type="match status" value="2"/>
</dbReference>
<dbReference type="SMART" id="SM00034">
    <property type="entry name" value="CLECT"/>
    <property type="match status" value="2"/>
</dbReference>
<comment type="caution">
    <text evidence="2">The sequence shown here is derived from an EMBL/GenBank/DDBJ whole genome shotgun (WGS) entry which is preliminary data.</text>
</comment>
<dbReference type="PANTHER" id="PTHR45784">
    <property type="entry name" value="C-TYPE LECTIN DOMAIN FAMILY 20 MEMBER A-RELATED"/>
    <property type="match status" value="1"/>
</dbReference>
<dbReference type="AlphaFoldDB" id="A0AAE0QQ15"/>
<dbReference type="Proteomes" id="UP001274896">
    <property type="component" value="Unassembled WGS sequence"/>
</dbReference>
<dbReference type="Pfam" id="PF00059">
    <property type="entry name" value="Lectin_C"/>
    <property type="match status" value="2"/>
</dbReference>
<dbReference type="InterPro" id="IPR016186">
    <property type="entry name" value="C-type_lectin-like/link_sf"/>
</dbReference>
<evidence type="ECO:0000313" key="2">
    <source>
        <dbReference type="EMBL" id="KAK3528901.1"/>
    </source>
</evidence>
<reference evidence="2" key="1">
    <citation type="submission" date="2023-06" db="EMBL/GenBank/DDBJ databases">
        <title>Male Hemibagrus guttatus genome.</title>
        <authorList>
            <person name="Bian C."/>
        </authorList>
    </citation>
    <scope>NUCLEOTIDE SEQUENCE</scope>
    <source>
        <strain evidence="2">Male_cb2023</strain>
        <tissue evidence="2">Muscle</tissue>
    </source>
</reference>
<keyword evidence="3" id="KW-1185">Reference proteome</keyword>
<accession>A0AAE0QQ15</accession>
<gene>
    <name evidence="2" type="ORF">QTP70_012083</name>
</gene>
<proteinExistence type="predicted"/>
<dbReference type="InterPro" id="IPR001304">
    <property type="entry name" value="C-type_lectin-like"/>
</dbReference>
<name>A0AAE0QQ15_9TELE</name>
<evidence type="ECO:0000313" key="3">
    <source>
        <dbReference type="Proteomes" id="UP001274896"/>
    </source>
</evidence>
<protein>
    <recommendedName>
        <fullName evidence="1">C-type lectin domain-containing protein</fullName>
    </recommendedName>
</protein>
<dbReference type="EMBL" id="JAUCMX010000012">
    <property type="protein sequence ID" value="KAK3528901.1"/>
    <property type="molecule type" value="Genomic_DNA"/>
</dbReference>
<dbReference type="PANTHER" id="PTHR45784:SF5">
    <property type="entry name" value="C-TYPE LECTIN DOMAIN FAMILY 20 MEMBER A-RELATED"/>
    <property type="match status" value="1"/>
</dbReference>
<sequence length="273" mass="30732">MSTGVVPLVHSVSRKYYLIQLEKTWSEAQAYCRATHTDLAIFKSDDDMVQLQNEAQRQQFSSSAWIGLWNDINSWRWSIGNELLGNLINWYQGEPNNVAGSEECGVIHVLSLIGCASKLPFLCFDGRRSGSESYIYIRNEMTWPEAQSYCKQPHTDLASIPDGTVFSIIKALISGNTYIGLFRDSWKWTDQSNVSVIRWLSGQPDNGNANENCGYLDNGQAADTQCSITMPFFCYSEIRKKMQIVRVKVQSGQDVNNLDIKSAIVEQLCPESG</sequence>
<feature type="domain" description="C-type lectin" evidence="1">
    <location>
        <begin position="129"/>
        <end position="235"/>
    </location>
</feature>
<dbReference type="Gene3D" id="3.10.100.10">
    <property type="entry name" value="Mannose-Binding Protein A, subunit A"/>
    <property type="match status" value="2"/>
</dbReference>
<evidence type="ECO:0000259" key="1">
    <source>
        <dbReference type="PROSITE" id="PS50041"/>
    </source>
</evidence>
<dbReference type="PROSITE" id="PS50041">
    <property type="entry name" value="C_TYPE_LECTIN_2"/>
    <property type="match status" value="2"/>
</dbReference>
<organism evidence="2 3">
    <name type="scientific">Hemibagrus guttatus</name>
    <dbReference type="NCBI Taxonomy" id="175788"/>
    <lineage>
        <taxon>Eukaryota</taxon>
        <taxon>Metazoa</taxon>
        <taxon>Chordata</taxon>
        <taxon>Craniata</taxon>
        <taxon>Vertebrata</taxon>
        <taxon>Euteleostomi</taxon>
        <taxon>Actinopterygii</taxon>
        <taxon>Neopterygii</taxon>
        <taxon>Teleostei</taxon>
        <taxon>Ostariophysi</taxon>
        <taxon>Siluriformes</taxon>
        <taxon>Bagridae</taxon>
        <taxon>Hemibagrus</taxon>
    </lineage>
</organism>
<dbReference type="InterPro" id="IPR016187">
    <property type="entry name" value="CTDL_fold"/>
</dbReference>
<feature type="domain" description="C-type lectin" evidence="1">
    <location>
        <begin position="16"/>
        <end position="124"/>
    </location>
</feature>